<dbReference type="SUPFAM" id="SSF56219">
    <property type="entry name" value="DNase I-like"/>
    <property type="match status" value="1"/>
</dbReference>
<gene>
    <name evidence="2" type="ORF">GWK47_025060</name>
</gene>
<dbReference type="GO" id="GO:0031012">
    <property type="term" value="C:extracellular matrix"/>
    <property type="evidence" value="ECO:0007669"/>
    <property type="project" value="TreeGrafter"/>
</dbReference>
<dbReference type="GO" id="GO:0061343">
    <property type="term" value="P:cell adhesion involved in heart morphogenesis"/>
    <property type="evidence" value="ECO:0007669"/>
    <property type="project" value="TreeGrafter"/>
</dbReference>
<dbReference type="GO" id="GO:0007508">
    <property type="term" value="P:larval heart development"/>
    <property type="evidence" value="ECO:0007669"/>
    <property type="project" value="TreeGrafter"/>
</dbReference>
<protein>
    <recommendedName>
        <fullName evidence="1">Endonuclease/exonuclease/phosphatase domain-containing protein</fullName>
    </recommendedName>
</protein>
<dbReference type="AlphaFoldDB" id="A0A8J4XMX1"/>
<dbReference type="InterPro" id="IPR036691">
    <property type="entry name" value="Endo/exonu/phosph_ase_sf"/>
</dbReference>
<evidence type="ECO:0000313" key="2">
    <source>
        <dbReference type="EMBL" id="KAG0702581.1"/>
    </source>
</evidence>
<dbReference type="InterPro" id="IPR005135">
    <property type="entry name" value="Endo/exonuclease/phosphatase"/>
</dbReference>
<sequence length="140" mass="16261">MPDIILCGDFNFPCIKWPEGTVSGGTLEDQAQAKILLDVTDKAFLTQQLQKLTRVNNILDLFFTNNQDSVRSYRVEKTIFSVHNLITINTSNKKNRMERPEYNTPGYCHFAKHNFFSETINWEEVQHSIRSELGTDYGRR</sequence>
<dbReference type="Proteomes" id="UP000770661">
    <property type="component" value="Unassembled WGS sequence"/>
</dbReference>
<reference evidence="2" key="1">
    <citation type="submission" date="2020-07" db="EMBL/GenBank/DDBJ databases">
        <title>The High-quality genome of the commercially important snow crab, Chionoecetes opilio.</title>
        <authorList>
            <person name="Jeong J.-H."/>
            <person name="Ryu S."/>
        </authorList>
    </citation>
    <scope>NUCLEOTIDE SEQUENCE</scope>
    <source>
        <strain evidence="2">MADBK_172401_WGS</strain>
        <tissue evidence="2">Digestive gland</tissue>
    </source>
</reference>
<dbReference type="PANTHER" id="PTHR33395">
    <property type="entry name" value="TRANSCRIPTASE, PUTATIVE-RELATED-RELATED"/>
    <property type="match status" value="1"/>
</dbReference>
<organism evidence="2 3">
    <name type="scientific">Chionoecetes opilio</name>
    <name type="common">Atlantic snow crab</name>
    <name type="synonym">Cancer opilio</name>
    <dbReference type="NCBI Taxonomy" id="41210"/>
    <lineage>
        <taxon>Eukaryota</taxon>
        <taxon>Metazoa</taxon>
        <taxon>Ecdysozoa</taxon>
        <taxon>Arthropoda</taxon>
        <taxon>Crustacea</taxon>
        <taxon>Multicrustacea</taxon>
        <taxon>Malacostraca</taxon>
        <taxon>Eumalacostraca</taxon>
        <taxon>Eucarida</taxon>
        <taxon>Decapoda</taxon>
        <taxon>Pleocyemata</taxon>
        <taxon>Brachyura</taxon>
        <taxon>Eubrachyura</taxon>
        <taxon>Majoidea</taxon>
        <taxon>Majidae</taxon>
        <taxon>Chionoecetes</taxon>
    </lineage>
</organism>
<comment type="caution">
    <text evidence="2">The sequence shown here is derived from an EMBL/GenBank/DDBJ whole genome shotgun (WGS) entry which is preliminary data.</text>
</comment>
<proteinExistence type="predicted"/>
<evidence type="ECO:0000313" key="3">
    <source>
        <dbReference type="Proteomes" id="UP000770661"/>
    </source>
</evidence>
<keyword evidence="3" id="KW-1185">Reference proteome</keyword>
<accession>A0A8J4XMX1</accession>
<feature type="domain" description="Endonuclease/exonuclease/phosphatase" evidence="1">
    <location>
        <begin position="3"/>
        <end position="86"/>
    </location>
</feature>
<dbReference type="GO" id="GO:0003824">
    <property type="term" value="F:catalytic activity"/>
    <property type="evidence" value="ECO:0007669"/>
    <property type="project" value="InterPro"/>
</dbReference>
<dbReference type="Gene3D" id="3.60.10.10">
    <property type="entry name" value="Endonuclease/exonuclease/phosphatase"/>
    <property type="match status" value="1"/>
</dbReference>
<name>A0A8J4XMX1_CHIOP</name>
<dbReference type="EMBL" id="JACEEZ010025266">
    <property type="protein sequence ID" value="KAG0702581.1"/>
    <property type="molecule type" value="Genomic_DNA"/>
</dbReference>
<evidence type="ECO:0000259" key="1">
    <source>
        <dbReference type="Pfam" id="PF14529"/>
    </source>
</evidence>
<dbReference type="PANTHER" id="PTHR33395:SF22">
    <property type="entry name" value="REVERSE TRANSCRIPTASE DOMAIN-CONTAINING PROTEIN"/>
    <property type="match status" value="1"/>
</dbReference>
<dbReference type="Pfam" id="PF14529">
    <property type="entry name" value="Exo_endo_phos_2"/>
    <property type="match status" value="1"/>
</dbReference>